<sequence>MTVTDVTEDEWQELESPQDTPGRSSIRMYPDSPLDIFLSVSHPDRQRMLVFRTDARSADPVVRSVGRLPRAAGIEMNLSAVSRLEYELQVILTENALREVFNPLVADVAATAQAASGAADALAAAVSRFGRWQDLLRAVSTDGLSAEARRGLYGELLLLGDTLIAELSQSEAVDAWTGPTGTNQDFQLPDVAIETKVSTAKRPRNIRIASERQLDSTGTPALLLAFAQLDERRGGSGESLNRRVDRIRQQLTNPAARARFDGLLIQAGYLPAHRDCYDEPRYTVRDLRFWHVRDGFPRLTESDLPEGVGDCSYQVSTSGLDAFRAQIDEVREMIGGPNG</sequence>
<dbReference type="EMBL" id="CP032698">
    <property type="protein sequence ID" value="AYG82094.1"/>
    <property type="molecule type" value="Genomic_DNA"/>
</dbReference>
<evidence type="ECO:0000313" key="2">
    <source>
        <dbReference type="EMBL" id="AYG82094.1"/>
    </source>
</evidence>
<evidence type="ECO:0000256" key="1">
    <source>
        <dbReference type="SAM" id="MobiDB-lite"/>
    </source>
</evidence>
<dbReference type="KEGG" id="shun:DWB77_04264"/>
<name>A0A387HF83_9ACTN</name>
<evidence type="ECO:0008006" key="4">
    <source>
        <dbReference type="Google" id="ProtNLM"/>
    </source>
</evidence>
<proteinExistence type="predicted"/>
<dbReference type="AlphaFoldDB" id="A0A387HF83"/>
<dbReference type="Pfam" id="PF14390">
    <property type="entry name" value="DUF4420"/>
    <property type="match status" value="1"/>
</dbReference>
<feature type="region of interest" description="Disordered" evidence="1">
    <location>
        <begin position="1"/>
        <end position="26"/>
    </location>
</feature>
<dbReference type="InterPro" id="IPR025534">
    <property type="entry name" value="DUF4420"/>
</dbReference>
<gene>
    <name evidence="2" type="ORF">DWB77_04264</name>
</gene>
<evidence type="ECO:0000313" key="3">
    <source>
        <dbReference type="Proteomes" id="UP000271554"/>
    </source>
</evidence>
<reference evidence="2 3" key="1">
    <citation type="submission" date="2018-10" db="EMBL/GenBank/DDBJ databases">
        <title>Relationship between Morphology and Antimicrobial Activity in Streptomyces.</title>
        <authorList>
            <person name="Kang H.J."/>
            <person name="Kim S.B."/>
        </authorList>
    </citation>
    <scope>NUCLEOTIDE SEQUENCE [LARGE SCALE GENOMIC DNA]</scope>
    <source>
        <strain evidence="2 3">BH38</strain>
    </source>
</reference>
<protein>
    <recommendedName>
        <fullName evidence="4">PD-(D/E)XK motif protein</fullName>
    </recommendedName>
</protein>
<feature type="compositionally biased region" description="Acidic residues" evidence="1">
    <location>
        <begin position="1"/>
        <end position="13"/>
    </location>
</feature>
<dbReference type="Proteomes" id="UP000271554">
    <property type="component" value="Chromosome"/>
</dbReference>
<organism evidence="2 3">
    <name type="scientific">Streptomyces hundungensis</name>
    <dbReference type="NCBI Taxonomy" id="1077946"/>
    <lineage>
        <taxon>Bacteria</taxon>
        <taxon>Bacillati</taxon>
        <taxon>Actinomycetota</taxon>
        <taxon>Actinomycetes</taxon>
        <taxon>Kitasatosporales</taxon>
        <taxon>Streptomycetaceae</taxon>
        <taxon>Streptomyces</taxon>
    </lineage>
</organism>
<keyword evidence="3" id="KW-1185">Reference proteome</keyword>
<dbReference type="OrthoDB" id="4854145at2"/>
<dbReference type="RefSeq" id="WP_120722731.1">
    <property type="nucleotide sequence ID" value="NZ_CP032698.1"/>
</dbReference>
<accession>A0A387HF83</accession>